<proteinExistence type="predicted"/>
<dbReference type="InterPro" id="IPR050345">
    <property type="entry name" value="Aliph_Amidase/BUP"/>
</dbReference>
<dbReference type="PANTHER" id="PTHR43674:SF16">
    <property type="entry name" value="CARBON-NITROGEN FAMILY, PUTATIVE (AFU_ORTHOLOGUE AFUA_5G02350)-RELATED"/>
    <property type="match status" value="1"/>
</dbReference>
<feature type="domain" description="CN hydrolase" evidence="2">
    <location>
        <begin position="4"/>
        <end position="271"/>
    </location>
</feature>
<dbReference type="Proteomes" id="UP000031419">
    <property type="component" value="Unassembled WGS sequence"/>
</dbReference>
<dbReference type="GO" id="GO:0016811">
    <property type="term" value="F:hydrolase activity, acting on carbon-nitrogen (but not peptide) bonds, in linear amides"/>
    <property type="evidence" value="ECO:0007669"/>
    <property type="project" value="TreeGrafter"/>
</dbReference>
<dbReference type="Pfam" id="PF00795">
    <property type="entry name" value="CN_hydrolase"/>
    <property type="match status" value="1"/>
</dbReference>
<evidence type="ECO:0000313" key="3">
    <source>
        <dbReference type="EMBL" id="KEI45896.1"/>
    </source>
</evidence>
<comment type="caution">
    <text evidence="3">The sequence shown here is derived from an EMBL/GenBank/DDBJ whole genome shotgun (WGS) entry which is preliminary data.</text>
</comment>
<dbReference type="STRING" id="28042.GU90_01465"/>
<dbReference type="InterPro" id="IPR036526">
    <property type="entry name" value="C-N_Hydrolase_sf"/>
</dbReference>
<dbReference type="Gene3D" id="3.60.110.10">
    <property type="entry name" value="Carbon-nitrogen hydrolase"/>
    <property type="match status" value="1"/>
</dbReference>
<dbReference type="OrthoDB" id="9811121at2"/>
<evidence type="ECO:0000313" key="4">
    <source>
        <dbReference type="Proteomes" id="UP000031419"/>
    </source>
</evidence>
<dbReference type="InterPro" id="IPR003010">
    <property type="entry name" value="C-N_Hydrolase"/>
</dbReference>
<protein>
    <submittedName>
        <fullName evidence="3">Carbon-nitrogen hydrolase</fullName>
    </submittedName>
</protein>
<dbReference type="eggNOG" id="COG0388">
    <property type="taxonomic scope" value="Bacteria"/>
</dbReference>
<dbReference type="SUPFAM" id="SSF56317">
    <property type="entry name" value="Carbon-nitrogen hydrolase"/>
    <property type="match status" value="1"/>
</dbReference>
<keyword evidence="1 3" id="KW-0378">Hydrolase</keyword>
<gene>
    <name evidence="3" type="ORF">GU90_01465</name>
</gene>
<dbReference type="CDD" id="cd07197">
    <property type="entry name" value="nitrilase"/>
    <property type="match status" value="1"/>
</dbReference>
<keyword evidence="4" id="KW-1185">Reference proteome</keyword>
<accession>A0A073B2V4</accession>
<dbReference type="PANTHER" id="PTHR43674">
    <property type="entry name" value="NITRILASE C965.09-RELATED"/>
    <property type="match status" value="1"/>
</dbReference>
<dbReference type="EMBL" id="JNVU01000005">
    <property type="protein sequence ID" value="KEI45896.1"/>
    <property type="molecule type" value="Genomic_DNA"/>
</dbReference>
<reference evidence="3 4" key="1">
    <citation type="submission" date="2014-06" db="EMBL/GenBank/DDBJ databases">
        <title>Saccharopolyspora rectivirgula DSM-43113 Genome sequencing.</title>
        <authorList>
            <person name="Barrera C."/>
            <person name="Millon L."/>
            <person name="Rognon B."/>
            <person name="Zaugg C."/>
            <person name="Monod M."/>
        </authorList>
    </citation>
    <scope>NUCLEOTIDE SEQUENCE [LARGE SCALE GENOMIC DNA]</scope>
    <source>
        <strain evidence="3 4">DSM 43113</strain>
    </source>
</reference>
<name>A0A073B2V4_9PSEU</name>
<organism evidence="3 4">
    <name type="scientific">Saccharopolyspora rectivirgula</name>
    <dbReference type="NCBI Taxonomy" id="28042"/>
    <lineage>
        <taxon>Bacteria</taxon>
        <taxon>Bacillati</taxon>
        <taxon>Actinomycetota</taxon>
        <taxon>Actinomycetes</taxon>
        <taxon>Pseudonocardiales</taxon>
        <taxon>Pseudonocardiaceae</taxon>
        <taxon>Saccharopolyspora</taxon>
    </lineage>
</organism>
<evidence type="ECO:0000259" key="2">
    <source>
        <dbReference type="PROSITE" id="PS50263"/>
    </source>
</evidence>
<dbReference type="AlphaFoldDB" id="A0A073B2V4"/>
<dbReference type="PROSITE" id="PS50263">
    <property type="entry name" value="CN_HYDROLASE"/>
    <property type="match status" value="1"/>
</dbReference>
<dbReference type="RefSeq" id="WP_029720985.1">
    <property type="nucleotide sequence ID" value="NZ_JNVU01000005.1"/>
</dbReference>
<sequence>MAVLRVATCQFPVSADVARNAEHVARQLRIAKDEHAEVAHFPEGALSGYAGVDFGDFSGYDWETLRGATQQILELARELRMWVVLGSAHRLSRGNKPHNSVYVINSSGQVVDRYDKRFCSGDRTGTTGDLAHYTPGNHFSTWEINGVRCGALICYDYRYPELYREYKRRGVQLMFHSFHTGNASDERLRTIAENIGPELGEFNNAPTLTYPGITMPAAMTTAAACNHVWISCSNSSAPQSMWPAFFVRADGVTTGRLQRNEPGVLVSTVDTEAELYDSTGPWRDRALSGVLHSGELVEDPRSEDRTSL</sequence>
<evidence type="ECO:0000256" key="1">
    <source>
        <dbReference type="ARBA" id="ARBA00022801"/>
    </source>
</evidence>